<reference evidence="1" key="1">
    <citation type="journal article" date="2020" name="bioRxiv">
        <title>A rank-normalized archaeal taxonomy based on genome phylogeny resolves widespread incomplete and uneven classifications.</title>
        <authorList>
            <person name="Rinke C."/>
            <person name="Chuvochina M."/>
            <person name="Mussig A.J."/>
            <person name="Chaumeil P.-A."/>
            <person name="Waite D.W."/>
            <person name="Whitman W.B."/>
            <person name="Parks D.H."/>
            <person name="Hugenholtz P."/>
        </authorList>
    </citation>
    <scope>NUCLEOTIDE SEQUENCE</scope>
    <source>
        <strain evidence="1">UBA8853</strain>
    </source>
</reference>
<name>A0A832WA18_9EURY</name>
<dbReference type="Proteomes" id="UP000619545">
    <property type="component" value="Unassembled WGS sequence"/>
</dbReference>
<sequence length="148" mass="16841">MRHLYLTVLPDRTLFAALDEEFLPERAYLSHRGDKFKFSTEETELSREIEDETLLEARKTLERNVGEVLGEKPRLLRVEEREDLPKGRAVEVYGRGGTKEIFVGKVELGEEVLLASRGTGSEEAKEVTEVAERVLSGLLGRVIDLYYS</sequence>
<accession>A0A832WA18</accession>
<organism evidence="1 2">
    <name type="scientific">Methanopyrus kandleri</name>
    <dbReference type="NCBI Taxonomy" id="2320"/>
    <lineage>
        <taxon>Archaea</taxon>
        <taxon>Methanobacteriati</taxon>
        <taxon>Methanobacteriota</taxon>
        <taxon>Methanomada group</taxon>
        <taxon>Methanopyri</taxon>
        <taxon>Methanopyrales</taxon>
        <taxon>Methanopyraceae</taxon>
        <taxon>Methanopyrus</taxon>
    </lineage>
</organism>
<dbReference type="RefSeq" id="WP_148679670.1">
    <property type="nucleotide sequence ID" value="NZ_DUJS01000001.1"/>
</dbReference>
<evidence type="ECO:0000313" key="2">
    <source>
        <dbReference type="Proteomes" id="UP000619545"/>
    </source>
</evidence>
<gene>
    <name evidence="1" type="ORF">HA336_00255</name>
</gene>
<comment type="caution">
    <text evidence="1">The sequence shown here is derived from an EMBL/GenBank/DDBJ whole genome shotgun (WGS) entry which is preliminary data.</text>
</comment>
<evidence type="ECO:0000313" key="1">
    <source>
        <dbReference type="EMBL" id="HII69648.1"/>
    </source>
</evidence>
<dbReference type="GeneID" id="41583413"/>
<protein>
    <submittedName>
        <fullName evidence="1">Uncharacterized protein</fullName>
    </submittedName>
</protein>
<proteinExistence type="predicted"/>
<dbReference type="EMBL" id="DUJS01000001">
    <property type="protein sequence ID" value="HII69648.1"/>
    <property type="molecule type" value="Genomic_DNA"/>
</dbReference>
<dbReference type="AlphaFoldDB" id="A0A832WA18"/>